<dbReference type="Gene3D" id="2.60.40.10">
    <property type="entry name" value="Immunoglobulins"/>
    <property type="match status" value="1"/>
</dbReference>
<evidence type="ECO:0000313" key="1">
    <source>
        <dbReference type="EMBL" id="SFC87074.1"/>
    </source>
</evidence>
<keyword evidence="2" id="KW-1185">Reference proteome</keyword>
<evidence type="ECO:0000313" key="2">
    <source>
        <dbReference type="Proteomes" id="UP000199438"/>
    </source>
</evidence>
<proteinExistence type="predicted"/>
<dbReference type="AlphaFoldDB" id="A0A1I1MNL8"/>
<dbReference type="Pfam" id="PF13573">
    <property type="entry name" value="SprB"/>
    <property type="match status" value="3"/>
</dbReference>
<dbReference type="Proteomes" id="UP000199438">
    <property type="component" value="Unassembled WGS sequence"/>
</dbReference>
<organism evidence="1 2">
    <name type="scientific">Zunongwangia mangrovi</name>
    <dbReference type="NCBI Taxonomy" id="1334022"/>
    <lineage>
        <taxon>Bacteria</taxon>
        <taxon>Pseudomonadati</taxon>
        <taxon>Bacteroidota</taxon>
        <taxon>Flavobacteriia</taxon>
        <taxon>Flavobacteriales</taxon>
        <taxon>Flavobacteriaceae</taxon>
        <taxon>Zunongwangia</taxon>
    </lineage>
</organism>
<name>A0A1I1MNL8_9FLAO</name>
<dbReference type="Gene3D" id="2.60.40.740">
    <property type="match status" value="2"/>
</dbReference>
<accession>A0A1I1MNL8</accession>
<dbReference type="InterPro" id="IPR013783">
    <property type="entry name" value="Ig-like_fold"/>
</dbReference>
<dbReference type="STRING" id="1334022.SAMN04487907_11064"/>
<dbReference type="InterPro" id="IPR025667">
    <property type="entry name" value="SprB_repeat"/>
</dbReference>
<feature type="non-terminal residue" evidence="1">
    <location>
        <position position="266"/>
    </location>
</feature>
<reference evidence="2" key="1">
    <citation type="submission" date="2016-10" db="EMBL/GenBank/DDBJ databases">
        <authorList>
            <person name="Varghese N."/>
            <person name="Submissions S."/>
        </authorList>
    </citation>
    <scope>NUCLEOTIDE SEQUENCE [LARGE SCALE GENOMIC DNA]</scope>
    <source>
        <strain evidence="2">DSM 24499</strain>
    </source>
</reference>
<sequence length="266" mass="28184">MMPMKKTTFPGTILILGLFFIIFLSNQSDSFGLEEDLIITSSQVNLSCFNAKDGSIDLDISGGNGNYTFTWTGPNSFNSSEEDIENLEAGTYVVSVSDDAGNHGSESITIIQPNELLIESFTSSNVSCFGGNDGSISAETISGGTPPYQYSINGTDFFTNSTFEDLSAGNYTLTVQDANNCSISTNIEITQPDQLTMAPATTENVSCFGGNDGSISAGTISGGTAPYQYSINGTDFFTTSTFENISTGNYTLTVRDANNCAISTNI</sequence>
<protein>
    <submittedName>
        <fullName evidence="1">SprB repeat-containing protein</fullName>
    </submittedName>
</protein>
<dbReference type="EMBL" id="FOKV01000010">
    <property type="protein sequence ID" value="SFC87074.1"/>
    <property type="molecule type" value="Genomic_DNA"/>
</dbReference>
<gene>
    <name evidence="1" type="ORF">SAMN04487907_11064</name>
</gene>